<reference evidence="4 5" key="1">
    <citation type="submission" date="2018-12" db="EMBL/GenBank/DDBJ databases">
        <authorList>
            <consortium name="Pathogen Informatics"/>
        </authorList>
    </citation>
    <scope>NUCLEOTIDE SEQUENCE [LARGE SCALE GENOMIC DNA]</scope>
    <source>
        <strain evidence="4 5">NCTC9997</strain>
    </source>
</reference>
<dbReference type="PROSITE" id="PS00018">
    <property type="entry name" value="EF_HAND_1"/>
    <property type="match status" value="1"/>
</dbReference>
<accession>A0A7Z8Z8T4</accession>
<dbReference type="GO" id="GO:0042742">
    <property type="term" value="P:defense response to bacterium"/>
    <property type="evidence" value="ECO:0007669"/>
    <property type="project" value="UniProtKB-KW"/>
</dbReference>
<dbReference type="Proteomes" id="UP000267630">
    <property type="component" value="Chromosome 3"/>
</dbReference>
<dbReference type="GO" id="GO:0003796">
    <property type="term" value="F:lysozyme activity"/>
    <property type="evidence" value="ECO:0007669"/>
    <property type="project" value="InterPro"/>
</dbReference>
<evidence type="ECO:0000256" key="2">
    <source>
        <dbReference type="ARBA" id="ARBA00022638"/>
    </source>
</evidence>
<feature type="domain" description="EF-hand" evidence="3">
    <location>
        <begin position="60"/>
        <end position="95"/>
    </location>
</feature>
<dbReference type="InterPro" id="IPR018247">
    <property type="entry name" value="EF_Hand_1_Ca_BS"/>
</dbReference>
<dbReference type="Gene3D" id="1.10.238.10">
    <property type="entry name" value="EF-hand"/>
    <property type="match status" value="1"/>
</dbReference>
<evidence type="ECO:0000256" key="1">
    <source>
        <dbReference type="ARBA" id="ARBA00022529"/>
    </source>
</evidence>
<protein>
    <submittedName>
        <fullName evidence="4">Phage-related lysozyme (Muraminidase)</fullName>
    </submittedName>
</protein>
<dbReference type="InterPro" id="IPR002048">
    <property type="entry name" value="EF_hand_dom"/>
</dbReference>
<organism evidence="4 5">
    <name type="scientific">Raoultella terrigena</name>
    <name type="common">Klebsiella terrigena</name>
    <dbReference type="NCBI Taxonomy" id="577"/>
    <lineage>
        <taxon>Bacteria</taxon>
        <taxon>Pseudomonadati</taxon>
        <taxon>Pseudomonadota</taxon>
        <taxon>Gammaproteobacteria</taxon>
        <taxon>Enterobacterales</taxon>
        <taxon>Enterobacteriaceae</taxon>
        <taxon>Klebsiella/Raoultella group</taxon>
        <taxon>Raoultella</taxon>
    </lineage>
</organism>
<dbReference type="AlphaFoldDB" id="A0A7Z8Z8T4"/>
<evidence type="ECO:0000313" key="4">
    <source>
        <dbReference type="EMBL" id="VED48959.1"/>
    </source>
</evidence>
<dbReference type="PROSITE" id="PS50222">
    <property type="entry name" value="EF_HAND_2"/>
    <property type="match status" value="1"/>
</dbReference>
<dbReference type="InterPro" id="IPR023346">
    <property type="entry name" value="Lysozyme-like_dom_sf"/>
</dbReference>
<name>A0A7Z8Z8T4_RAOTE</name>
<evidence type="ECO:0000313" key="5">
    <source>
        <dbReference type="Proteomes" id="UP000267630"/>
    </source>
</evidence>
<gene>
    <name evidence="4" type="ORF">NCTC9997_02503</name>
</gene>
<proteinExistence type="predicted"/>
<dbReference type="Pfam" id="PF16754">
    <property type="entry name" value="Pesticin"/>
    <property type="match status" value="1"/>
</dbReference>
<keyword evidence="1" id="KW-0929">Antimicrobial</keyword>
<dbReference type="SUPFAM" id="SSF53955">
    <property type="entry name" value="Lysozyme-like"/>
    <property type="match status" value="1"/>
</dbReference>
<keyword evidence="2" id="KW-0081">Bacteriolytic enzyme</keyword>
<dbReference type="InterPro" id="IPR031922">
    <property type="entry name" value="Pesticin_C"/>
</dbReference>
<dbReference type="InterPro" id="IPR023347">
    <property type="entry name" value="Lysozyme_dom_sf"/>
</dbReference>
<evidence type="ECO:0000259" key="3">
    <source>
        <dbReference type="PROSITE" id="PS50222"/>
    </source>
</evidence>
<dbReference type="GO" id="GO:0031640">
    <property type="term" value="P:killing of cells of another organism"/>
    <property type="evidence" value="ECO:0007669"/>
    <property type="project" value="UniProtKB-KW"/>
</dbReference>
<dbReference type="GO" id="GO:0005509">
    <property type="term" value="F:calcium ion binding"/>
    <property type="evidence" value="ECO:0007669"/>
    <property type="project" value="InterPro"/>
</dbReference>
<sequence>MSESDVDVLHQYDLKERGFTALKEESTADMSKSLREGWMKSLLNRLSEMVNRERGIQQQQVSDYYKKAVNHIDTDGDGELSSEELFYAVHHPEMEIRNITARMVVKHDSEWSGDSSHHKWEVYFKNYDLLRMQYAKQWRDDVEWMSQVEAFKGGASVWHMHPVMFLDAIADKFGDTIDFQTSLGIYRISKKSAEFILSWEAYVSKPYVPAGDQSSGITVGYGYDLGQQTTSSAREVLSKYYSNNQVERLLTAIGKKGDQARAIVHGLSDIIISKDNALDMAMFLKQRYCQKVVDAYPQAINLPPDSAGAMLSLIYNRGPSLALPKPNDPIDSRREMREIRDDFSAGNIRKIPGRLRSMKRLWANQRGLIKRREGEAQLIENEIGS</sequence>
<dbReference type="EMBL" id="LR134253">
    <property type="protein sequence ID" value="VED48959.1"/>
    <property type="molecule type" value="Genomic_DNA"/>
</dbReference>
<keyword evidence="5" id="KW-1185">Reference proteome</keyword>
<dbReference type="Gene3D" id="1.10.530.40">
    <property type="match status" value="1"/>
</dbReference>